<name>G7V5C1_THELD</name>
<dbReference type="OrthoDB" id="9812943at2"/>
<reference evidence="6 7" key="2">
    <citation type="journal article" date="2012" name="Stand. Genomic Sci.">
        <title>Genome sequence of the moderately thermophilic, amino-acid-degrading and sulfur-reducing bacterium Thermovirga lienii type strain (Cas60314(T)).</title>
        <authorList>
            <person name="Goker M."/>
            <person name="Saunders E."/>
            <person name="Lapidus A."/>
            <person name="Nolan M."/>
            <person name="Lucas S."/>
            <person name="Hammon N."/>
            <person name="Deshpande S."/>
            <person name="Cheng J.F."/>
            <person name="Han C."/>
            <person name="Tapia R."/>
            <person name="Goodwin L.A."/>
            <person name="Pitluck S."/>
            <person name="Liolios K."/>
            <person name="Mavromatis K."/>
            <person name="Pagani I."/>
            <person name="Ivanova N."/>
            <person name="Mikhailova N."/>
            <person name="Pati A."/>
            <person name="Chen A."/>
            <person name="Palaniappan K."/>
            <person name="Land M."/>
            <person name="Chang Y.J."/>
            <person name="Jeffries C.D."/>
            <person name="Brambilla E.M."/>
            <person name="Rohde M."/>
            <person name="Spring S."/>
            <person name="Detter J.C."/>
            <person name="Woyke T."/>
            <person name="Bristow J."/>
            <person name="Eisen J.A."/>
            <person name="Markowitz V."/>
            <person name="Hugenholtz P."/>
            <person name="Kyrpides N.C."/>
            <person name="Klenk H.P."/>
        </authorList>
    </citation>
    <scope>NUCLEOTIDE SEQUENCE [LARGE SCALE GENOMIC DNA]</scope>
    <source>
        <strain evidence="7">ATCC BAA-1197 / DSM 17291 / Cas60314</strain>
    </source>
</reference>
<dbReference type="GO" id="GO:0005507">
    <property type="term" value="F:copper ion binding"/>
    <property type="evidence" value="ECO:0007669"/>
    <property type="project" value="TreeGrafter"/>
</dbReference>
<dbReference type="eggNOG" id="COG1324">
    <property type="taxonomic scope" value="Bacteria"/>
</dbReference>
<organism evidence="6 7">
    <name type="scientific">Thermovirga lienii (strain ATCC BAA-1197 / DSM 17291 / Cas60314)</name>
    <dbReference type="NCBI Taxonomy" id="580340"/>
    <lineage>
        <taxon>Bacteria</taxon>
        <taxon>Thermotogati</taxon>
        <taxon>Synergistota</taxon>
        <taxon>Synergistia</taxon>
        <taxon>Synergistales</taxon>
        <taxon>Thermovirgaceae</taxon>
        <taxon>Thermovirga</taxon>
    </lineage>
</organism>
<dbReference type="GO" id="GO:0015937">
    <property type="term" value="P:coenzyme A biosynthetic process"/>
    <property type="evidence" value="ECO:0007669"/>
    <property type="project" value="UniProtKB-UniRule"/>
</dbReference>
<dbReference type="EMBL" id="CP003096">
    <property type="protein sequence ID" value="AER66904.1"/>
    <property type="molecule type" value="Genomic_DNA"/>
</dbReference>
<dbReference type="CDD" id="cd02022">
    <property type="entry name" value="DPCK"/>
    <property type="match status" value="1"/>
</dbReference>
<dbReference type="Pfam" id="PF01121">
    <property type="entry name" value="CoaE"/>
    <property type="match status" value="1"/>
</dbReference>
<dbReference type="InterPro" id="IPR027417">
    <property type="entry name" value="P-loop_NTPase"/>
</dbReference>
<evidence type="ECO:0000256" key="1">
    <source>
        <dbReference type="ARBA" id="ARBA00010169"/>
    </source>
</evidence>
<evidence type="ECO:0000256" key="2">
    <source>
        <dbReference type="ARBA" id="ARBA00022741"/>
    </source>
</evidence>
<dbReference type="InterPro" id="IPR001977">
    <property type="entry name" value="Depp_CoAkinase"/>
</dbReference>
<proteinExistence type="inferred from homology"/>
<accession>G7V5C1</accession>
<dbReference type="GO" id="GO:0010038">
    <property type="term" value="P:response to metal ion"/>
    <property type="evidence" value="ECO:0007669"/>
    <property type="project" value="InterPro"/>
</dbReference>
<dbReference type="GO" id="GO:0004140">
    <property type="term" value="F:dephospho-CoA kinase activity"/>
    <property type="evidence" value="ECO:0007669"/>
    <property type="project" value="UniProtKB-UniRule"/>
</dbReference>
<dbReference type="GO" id="GO:0005737">
    <property type="term" value="C:cytoplasm"/>
    <property type="evidence" value="ECO:0007669"/>
    <property type="project" value="UniProtKB-SubCell"/>
</dbReference>
<comment type="similarity">
    <text evidence="4">Belongs to the CoaE family.</text>
</comment>
<dbReference type="Gene3D" id="3.30.70.120">
    <property type="match status" value="1"/>
</dbReference>
<keyword evidence="4 6" id="KW-0808">Transferase</keyword>
<comment type="function">
    <text evidence="4">Catalyzes the phosphorylation of the 3'-hydroxyl group of dephosphocoenzyme A to form coenzyme A.</text>
</comment>
<dbReference type="Pfam" id="PF03091">
    <property type="entry name" value="CutA1"/>
    <property type="match status" value="1"/>
</dbReference>
<comment type="pathway">
    <text evidence="4">Cofactor biosynthesis; coenzyme A biosynthesis; CoA from (R)-pantothenate: step 5/5.</text>
</comment>
<evidence type="ECO:0000313" key="6">
    <source>
        <dbReference type="EMBL" id="AER66904.1"/>
    </source>
</evidence>
<keyword evidence="4" id="KW-0173">Coenzyme A biosynthesis</keyword>
<dbReference type="KEGG" id="tli:Tlie_1173"/>
<dbReference type="SUPFAM" id="SSF54913">
    <property type="entry name" value="GlnB-like"/>
    <property type="match status" value="1"/>
</dbReference>
<dbReference type="PANTHER" id="PTHR23419">
    <property type="entry name" value="DIVALENT CATION TOLERANCE CUTA-RELATED"/>
    <property type="match status" value="1"/>
</dbReference>
<evidence type="ECO:0000313" key="7">
    <source>
        <dbReference type="Proteomes" id="UP000005868"/>
    </source>
</evidence>
<protein>
    <recommendedName>
        <fullName evidence="4 5">Dephospho-CoA kinase</fullName>
        <ecNumber evidence="4 5">2.7.1.24</ecNumber>
    </recommendedName>
    <alternativeName>
        <fullName evidence="4">Dephosphocoenzyme A kinase</fullName>
    </alternativeName>
</protein>
<dbReference type="InterPro" id="IPR015867">
    <property type="entry name" value="N-reg_PII/ATP_PRibTrfase_C"/>
</dbReference>
<sequence>MFVVGLTGDVGAGKTTVASMLSQLGAQYISADRIVSELWQDEDILKAAKDRWGTRVFSDGGTPLPERISEIIFEDEGEYKWLCNLLHPRVREQMEAKVLFGSGLIVAEIPLLFENGVPWWVDFTVYVTSPMEERIKRNSERGWDELELTRREKWLMPQEIKLKASDWVIANDRRLDELRVEVKKLMVFLKKISCCIEGFFTCGSFEEAERIAKKLLEKNLVACTNIVDVESRYLWLGNLESETEYLVVFKSIESLFPEIERVVRDEHSYDLPVVTAQRMKKASIDVRKWIMEECGS</sequence>
<comment type="catalytic activity">
    <reaction evidence="4">
        <text>3'-dephospho-CoA + ATP = ADP + CoA + H(+)</text>
        <dbReference type="Rhea" id="RHEA:18245"/>
        <dbReference type="ChEBI" id="CHEBI:15378"/>
        <dbReference type="ChEBI" id="CHEBI:30616"/>
        <dbReference type="ChEBI" id="CHEBI:57287"/>
        <dbReference type="ChEBI" id="CHEBI:57328"/>
        <dbReference type="ChEBI" id="CHEBI:456216"/>
        <dbReference type="EC" id="2.7.1.24"/>
    </reaction>
</comment>
<dbReference type="eggNOG" id="COG0237">
    <property type="taxonomic scope" value="Bacteria"/>
</dbReference>
<dbReference type="UniPathway" id="UPA00241">
    <property type="reaction ID" value="UER00356"/>
</dbReference>
<dbReference type="STRING" id="580340.Tlie_1173"/>
<dbReference type="SUPFAM" id="SSF52540">
    <property type="entry name" value="P-loop containing nucleoside triphosphate hydrolases"/>
    <property type="match status" value="1"/>
</dbReference>
<dbReference type="InterPro" id="IPR004323">
    <property type="entry name" value="Ion_tolerance_CutA"/>
</dbReference>
<feature type="binding site" evidence="4">
    <location>
        <begin position="11"/>
        <end position="16"/>
    </location>
    <ligand>
        <name>ATP</name>
        <dbReference type="ChEBI" id="CHEBI:30616"/>
    </ligand>
</feature>
<dbReference type="Gene3D" id="3.40.50.300">
    <property type="entry name" value="P-loop containing nucleotide triphosphate hydrolases"/>
    <property type="match status" value="1"/>
</dbReference>
<evidence type="ECO:0000256" key="4">
    <source>
        <dbReference type="HAMAP-Rule" id="MF_00376"/>
    </source>
</evidence>
<dbReference type="PROSITE" id="PS51219">
    <property type="entry name" value="DPCK"/>
    <property type="match status" value="1"/>
</dbReference>
<dbReference type="NCBIfam" id="TIGR00152">
    <property type="entry name" value="dephospho-CoA kinase"/>
    <property type="match status" value="1"/>
</dbReference>
<keyword evidence="3 4" id="KW-0067">ATP-binding</keyword>
<dbReference type="HOGENOM" id="CLU_939866_0_0_0"/>
<dbReference type="PANTHER" id="PTHR23419:SF8">
    <property type="entry name" value="FI09726P"/>
    <property type="match status" value="1"/>
</dbReference>
<gene>
    <name evidence="4" type="primary">coaE</name>
    <name evidence="6" type="ordered locus">Tlie_1173</name>
</gene>
<keyword evidence="7" id="KW-1185">Reference proteome</keyword>
<evidence type="ECO:0000256" key="3">
    <source>
        <dbReference type="ARBA" id="ARBA00022840"/>
    </source>
</evidence>
<evidence type="ECO:0000256" key="5">
    <source>
        <dbReference type="NCBIfam" id="TIGR00152"/>
    </source>
</evidence>
<reference evidence="7" key="1">
    <citation type="submission" date="2011-10" db="EMBL/GenBank/DDBJ databases">
        <title>The complete genome of chromosome of Thermovirga lienii DSM 17291.</title>
        <authorList>
            <consortium name="US DOE Joint Genome Institute (JGI-PGF)"/>
            <person name="Lucas S."/>
            <person name="Copeland A."/>
            <person name="Lapidus A."/>
            <person name="Glavina del Rio T."/>
            <person name="Dalin E."/>
            <person name="Tice H."/>
            <person name="Bruce D."/>
            <person name="Goodwin L."/>
            <person name="Pitluck S."/>
            <person name="Peters L."/>
            <person name="Mikhailova N."/>
            <person name="Saunders E."/>
            <person name="Kyrpides N."/>
            <person name="Mavromatis K."/>
            <person name="Ivanova N."/>
            <person name="Last F.I."/>
            <person name="Brettin T."/>
            <person name="Detter J.C."/>
            <person name="Han C."/>
            <person name="Larimer F."/>
            <person name="Land M."/>
            <person name="Hauser L."/>
            <person name="Markowitz V."/>
            <person name="Cheng J.-F."/>
            <person name="Hugenholtz P."/>
            <person name="Woyke T."/>
            <person name="Wu D."/>
            <person name="Spring S."/>
            <person name="Schroeder M."/>
            <person name="Brambilla E.-M."/>
            <person name="Klenk H.-P."/>
            <person name="Eisen J.A."/>
        </authorList>
    </citation>
    <scope>NUCLEOTIDE SEQUENCE [LARGE SCALE GENOMIC DNA]</scope>
    <source>
        <strain evidence="7">ATCC BAA-1197 / DSM 17291 / Cas60314</strain>
    </source>
</reference>
<keyword evidence="4 6" id="KW-0418">Kinase</keyword>
<comment type="similarity">
    <text evidence="1">Belongs to the CutA family.</text>
</comment>
<comment type="subcellular location">
    <subcellularLocation>
        <location evidence="4">Cytoplasm</location>
    </subcellularLocation>
</comment>
<dbReference type="AlphaFoldDB" id="G7V5C1"/>
<keyword evidence="2 4" id="KW-0547">Nucleotide-binding</keyword>
<keyword evidence="4" id="KW-0963">Cytoplasm</keyword>
<dbReference type="InterPro" id="IPR011322">
    <property type="entry name" value="N-reg_PII-like_a/b"/>
</dbReference>
<dbReference type="EC" id="2.7.1.24" evidence="4 5"/>
<dbReference type="GO" id="GO:0005524">
    <property type="term" value="F:ATP binding"/>
    <property type="evidence" value="ECO:0007669"/>
    <property type="project" value="UniProtKB-UniRule"/>
</dbReference>
<dbReference type="Proteomes" id="UP000005868">
    <property type="component" value="Chromosome"/>
</dbReference>
<dbReference type="HAMAP" id="MF_00376">
    <property type="entry name" value="Dephospho_CoA_kinase"/>
    <property type="match status" value="1"/>
</dbReference>